<evidence type="ECO:0000313" key="2">
    <source>
        <dbReference type="Proteomes" id="UP000537718"/>
    </source>
</evidence>
<reference evidence="1 2" key="1">
    <citation type="submission" date="2020-08" db="EMBL/GenBank/DDBJ databases">
        <title>Genomic Encyclopedia of Type Strains, Phase IV (KMG-V): Genome sequencing to study the core and pangenomes of soil and plant-associated prokaryotes.</title>
        <authorList>
            <person name="Whitman W."/>
        </authorList>
    </citation>
    <scope>NUCLEOTIDE SEQUENCE [LARGE SCALE GENOMIC DNA]</scope>
    <source>
        <strain evidence="1 2">MP7CTX6</strain>
    </source>
</reference>
<sequence length="280" mass="32311">MLLINCGVIAQEKKAKEIKNAAKAAMYLAFDQATRDRYVFPIQFFKLHKIKKVIASNTADPDNDFILEFDKNGRWIGLGNKGDNLRLKYKNNMPDEFTNRTGKMVDFKYSTDTLIVKIESRAWQYTLNGSMFLRIKCYIQDKADSSGKLTISTNQVTIRKKAGTPEVISEPANLIEQDYLPREITTYSNTNWDLPLSIYSDDLAYKGRTDIGNVSRERYYKDKEGNFVEDRTESGYTTHHVFKMKDGKPLSLTTSYKGRQLKGTPEPKPEITTYKYTYFQ</sequence>
<dbReference type="EMBL" id="JACHCF010000004">
    <property type="protein sequence ID" value="MBB5621168.1"/>
    <property type="molecule type" value="Genomic_DNA"/>
</dbReference>
<organism evidence="1 2">
    <name type="scientific">Pedobacter cryoconitis</name>
    <dbReference type="NCBI Taxonomy" id="188932"/>
    <lineage>
        <taxon>Bacteria</taxon>
        <taxon>Pseudomonadati</taxon>
        <taxon>Bacteroidota</taxon>
        <taxon>Sphingobacteriia</taxon>
        <taxon>Sphingobacteriales</taxon>
        <taxon>Sphingobacteriaceae</taxon>
        <taxon>Pedobacter</taxon>
    </lineage>
</organism>
<proteinExistence type="predicted"/>
<dbReference type="RefSeq" id="WP_183867143.1">
    <property type="nucleotide sequence ID" value="NZ_JACHCF010000004.1"/>
</dbReference>
<comment type="caution">
    <text evidence="1">The sequence shown here is derived from an EMBL/GenBank/DDBJ whole genome shotgun (WGS) entry which is preliminary data.</text>
</comment>
<gene>
    <name evidence="1" type="ORF">HDE69_002221</name>
</gene>
<evidence type="ECO:0000313" key="1">
    <source>
        <dbReference type="EMBL" id="MBB5621168.1"/>
    </source>
</evidence>
<dbReference type="AlphaFoldDB" id="A0A7W8YST4"/>
<dbReference type="Proteomes" id="UP000537718">
    <property type="component" value="Unassembled WGS sequence"/>
</dbReference>
<protein>
    <submittedName>
        <fullName evidence="1">Uncharacterized protein</fullName>
    </submittedName>
</protein>
<accession>A0A7W8YST4</accession>
<name>A0A7W8YST4_9SPHI</name>